<keyword evidence="3" id="KW-1185">Reference proteome</keyword>
<dbReference type="OrthoDB" id="10569353at2759"/>
<feature type="region of interest" description="Disordered" evidence="1">
    <location>
        <begin position="309"/>
        <end position="331"/>
    </location>
</feature>
<evidence type="ECO:0000256" key="1">
    <source>
        <dbReference type="SAM" id="MobiDB-lite"/>
    </source>
</evidence>
<feature type="region of interest" description="Disordered" evidence="1">
    <location>
        <begin position="343"/>
        <end position="362"/>
    </location>
</feature>
<name>A0A1W0WGA1_HYPEX</name>
<reference evidence="3" key="1">
    <citation type="submission" date="2017-01" db="EMBL/GenBank/DDBJ databases">
        <title>Comparative genomics of anhydrobiosis in the tardigrade Hypsibius dujardini.</title>
        <authorList>
            <person name="Yoshida Y."/>
            <person name="Koutsovoulos G."/>
            <person name="Laetsch D."/>
            <person name="Stevens L."/>
            <person name="Kumar S."/>
            <person name="Horikawa D."/>
            <person name="Ishino K."/>
            <person name="Komine S."/>
            <person name="Tomita M."/>
            <person name="Blaxter M."/>
            <person name="Arakawa K."/>
        </authorList>
    </citation>
    <scope>NUCLEOTIDE SEQUENCE [LARGE SCALE GENOMIC DNA]</scope>
    <source>
        <strain evidence="3">Z151</strain>
    </source>
</reference>
<organism evidence="2 3">
    <name type="scientific">Hypsibius exemplaris</name>
    <name type="common">Freshwater tardigrade</name>
    <dbReference type="NCBI Taxonomy" id="2072580"/>
    <lineage>
        <taxon>Eukaryota</taxon>
        <taxon>Metazoa</taxon>
        <taxon>Ecdysozoa</taxon>
        <taxon>Tardigrada</taxon>
        <taxon>Eutardigrada</taxon>
        <taxon>Parachela</taxon>
        <taxon>Hypsibioidea</taxon>
        <taxon>Hypsibiidae</taxon>
        <taxon>Hypsibius</taxon>
    </lineage>
</organism>
<gene>
    <name evidence="2" type="ORF">BV898_11565</name>
</gene>
<evidence type="ECO:0000313" key="2">
    <source>
        <dbReference type="EMBL" id="OQV14212.1"/>
    </source>
</evidence>
<dbReference type="EMBL" id="MTYJ01000108">
    <property type="protein sequence ID" value="OQV14212.1"/>
    <property type="molecule type" value="Genomic_DNA"/>
</dbReference>
<proteinExistence type="predicted"/>
<dbReference type="AlphaFoldDB" id="A0A1W0WGA1"/>
<accession>A0A1W0WGA1</accession>
<dbReference type="Proteomes" id="UP000192578">
    <property type="component" value="Unassembled WGS sequence"/>
</dbReference>
<evidence type="ECO:0000313" key="3">
    <source>
        <dbReference type="Proteomes" id="UP000192578"/>
    </source>
</evidence>
<sequence length="362" mass="40953">MSEVSERDIKEREEDEDDLEDDVEEVAADAAAEPVPFASPFEELKVTQLLGDGEDGAASSFEMIVLADLITAAGGALPTPQQLVAGIQASQWIIRPGWQSVSELYRVLHDLHTRQNYTSLNIIYLPRAQLVAVVGVEPHNPYDQVAQDMKRAQEESEAAYEELLAGIVIRPAAPVEEDDRALRESAFIIPGNFTSGVLTGNIRLVLRGETLRAAEALDKALFRYRFAVGWMLGITDCDQVCYYVERMLTADQLMDTATASRDEEFTRFFGRNKALNTRSQVTRKAHQKQQKDRQERWFKNQAELQAAFEKRKEEEEADSSDPLGEFVNEDDWENVIEEAVDEETLDNQLQFLEESSDFDQMH</sequence>
<feature type="compositionally biased region" description="Basic and acidic residues" evidence="1">
    <location>
        <begin position="1"/>
        <end position="12"/>
    </location>
</feature>
<comment type="caution">
    <text evidence="2">The sequence shown here is derived from an EMBL/GenBank/DDBJ whole genome shotgun (WGS) entry which is preliminary data.</text>
</comment>
<feature type="region of interest" description="Disordered" evidence="1">
    <location>
        <begin position="1"/>
        <end position="25"/>
    </location>
</feature>
<protein>
    <submittedName>
        <fullName evidence="2">Uncharacterized protein</fullName>
    </submittedName>
</protein>
<feature type="compositionally biased region" description="Acidic residues" evidence="1">
    <location>
        <begin position="13"/>
        <end position="25"/>
    </location>
</feature>